<proteinExistence type="predicted"/>
<name>A0A077ZXJ3_STYLE</name>
<evidence type="ECO:0000313" key="2">
    <source>
        <dbReference type="Proteomes" id="UP000039865"/>
    </source>
</evidence>
<reference evidence="1 2" key="1">
    <citation type="submission" date="2014-06" db="EMBL/GenBank/DDBJ databases">
        <authorList>
            <person name="Swart Estienne"/>
        </authorList>
    </citation>
    <scope>NUCLEOTIDE SEQUENCE [LARGE SCALE GENOMIC DNA]</scope>
    <source>
        <strain evidence="1 2">130c</strain>
    </source>
</reference>
<dbReference type="EMBL" id="CCKQ01003175">
    <property type="protein sequence ID" value="CDW74281.1"/>
    <property type="molecule type" value="Genomic_DNA"/>
</dbReference>
<sequence>MPELKFINEESVEFDNYLLSTEQLQSKNQRPSRFESSCLNYFNDDELIGNQNQQDQIEMRPGPSNEGIESVSREAIENAYFEQNFIKHFSELQNLEDNNKYSDTSQSDELTKDFSINYHAKSDLSSIQCQSSIISKKGYQILEQENSNSEKPQTDFYFYTQIISLNSMIII</sequence>
<accession>A0A077ZXJ3</accession>
<dbReference type="InParanoid" id="A0A077ZXJ3"/>
<organism evidence="1 2">
    <name type="scientific">Stylonychia lemnae</name>
    <name type="common">Ciliate</name>
    <dbReference type="NCBI Taxonomy" id="5949"/>
    <lineage>
        <taxon>Eukaryota</taxon>
        <taxon>Sar</taxon>
        <taxon>Alveolata</taxon>
        <taxon>Ciliophora</taxon>
        <taxon>Intramacronucleata</taxon>
        <taxon>Spirotrichea</taxon>
        <taxon>Stichotrichia</taxon>
        <taxon>Sporadotrichida</taxon>
        <taxon>Oxytrichidae</taxon>
        <taxon>Stylonychinae</taxon>
        <taxon>Stylonychia</taxon>
    </lineage>
</organism>
<keyword evidence="2" id="KW-1185">Reference proteome</keyword>
<gene>
    <name evidence="1" type="primary">Contig12569.g13411</name>
    <name evidence="1" type="ORF">STYLEM_3275</name>
</gene>
<dbReference type="AlphaFoldDB" id="A0A077ZXJ3"/>
<dbReference type="Proteomes" id="UP000039865">
    <property type="component" value="Unassembled WGS sequence"/>
</dbReference>
<protein>
    <submittedName>
        <fullName evidence="1">Uncharacterized protein</fullName>
    </submittedName>
</protein>
<evidence type="ECO:0000313" key="1">
    <source>
        <dbReference type="EMBL" id="CDW74281.1"/>
    </source>
</evidence>